<evidence type="ECO:0000313" key="6">
    <source>
        <dbReference type="Proteomes" id="UP000287243"/>
    </source>
</evidence>
<name>A0A410P421_VELA1</name>
<keyword evidence="3 4" id="KW-0378">Hydrolase</keyword>
<dbReference type="InterPro" id="IPR036412">
    <property type="entry name" value="HAD-like_sf"/>
</dbReference>
<dbReference type="Pfam" id="PF02358">
    <property type="entry name" value="Trehalose_PPase"/>
    <property type="match status" value="1"/>
</dbReference>
<dbReference type="Gene3D" id="3.30.70.1020">
    <property type="entry name" value="Trehalose-6-phosphate phosphatase related protein, domain 2"/>
    <property type="match status" value="1"/>
</dbReference>
<dbReference type="Gene3D" id="3.40.50.1000">
    <property type="entry name" value="HAD superfamily/HAD-like"/>
    <property type="match status" value="1"/>
</dbReference>
<comment type="function">
    <text evidence="4">Removes the phosphate from trehalose 6-phosphate to produce free trehalose.</text>
</comment>
<dbReference type="EC" id="3.1.3.12" evidence="4"/>
<protein>
    <recommendedName>
        <fullName evidence="4">Trehalose 6-phosphate phosphatase</fullName>
        <ecNumber evidence="4">3.1.3.12</ecNumber>
    </recommendedName>
</protein>
<gene>
    <name evidence="5" type="ORF">BU251_03540</name>
</gene>
<dbReference type="KEGG" id="vai:BU251_03540"/>
<organism evidence="5 6">
    <name type="scientific">Velamenicoccus archaeovorus</name>
    <dbReference type="NCBI Taxonomy" id="1930593"/>
    <lineage>
        <taxon>Bacteria</taxon>
        <taxon>Pseudomonadati</taxon>
        <taxon>Candidatus Omnitrophota</taxon>
        <taxon>Candidatus Velamenicoccus</taxon>
    </lineage>
</organism>
<dbReference type="PANTHER" id="PTHR43768">
    <property type="entry name" value="TREHALOSE 6-PHOSPHATE PHOSPHATASE"/>
    <property type="match status" value="1"/>
</dbReference>
<dbReference type="GO" id="GO:0004805">
    <property type="term" value="F:trehalose-phosphatase activity"/>
    <property type="evidence" value="ECO:0007669"/>
    <property type="project" value="UniProtKB-EC"/>
</dbReference>
<dbReference type="GO" id="GO:0005992">
    <property type="term" value="P:trehalose biosynthetic process"/>
    <property type="evidence" value="ECO:0007669"/>
    <property type="project" value="UniProtKB-UniPathway"/>
</dbReference>
<evidence type="ECO:0000256" key="2">
    <source>
        <dbReference type="ARBA" id="ARBA00008770"/>
    </source>
</evidence>
<dbReference type="CDD" id="cd01627">
    <property type="entry name" value="HAD_TPP"/>
    <property type="match status" value="1"/>
</dbReference>
<dbReference type="EMBL" id="CP019384">
    <property type="protein sequence ID" value="QAT16870.1"/>
    <property type="molecule type" value="Genomic_DNA"/>
</dbReference>
<dbReference type="UniPathway" id="UPA00299"/>
<dbReference type="InterPro" id="IPR023214">
    <property type="entry name" value="HAD_sf"/>
</dbReference>
<reference evidence="5 6" key="1">
    <citation type="submission" date="2017-01" db="EMBL/GenBank/DDBJ databases">
        <title>First insights into the biology of 'candidatus Vampirococcus archaeovorus'.</title>
        <authorList>
            <person name="Kizina J."/>
            <person name="Jordan S."/>
            <person name="Stueber K."/>
            <person name="Reinhardt R."/>
            <person name="Harder J."/>
        </authorList>
    </citation>
    <scope>NUCLEOTIDE SEQUENCE [LARGE SCALE GENOMIC DNA]</scope>
    <source>
        <strain evidence="5 6">LiM</strain>
    </source>
</reference>
<dbReference type="GO" id="GO:0046872">
    <property type="term" value="F:metal ion binding"/>
    <property type="evidence" value="ECO:0007669"/>
    <property type="project" value="UniProtKB-KW"/>
</dbReference>
<dbReference type="PANTHER" id="PTHR43768:SF3">
    <property type="entry name" value="TREHALOSE 6-PHOSPHATE PHOSPHATASE"/>
    <property type="match status" value="1"/>
</dbReference>
<dbReference type="NCBIfam" id="TIGR01484">
    <property type="entry name" value="HAD-SF-IIB"/>
    <property type="match status" value="1"/>
</dbReference>
<dbReference type="InterPro" id="IPR044651">
    <property type="entry name" value="OTSB-like"/>
</dbReference>
<accession>A0A410P421</accession>
<comment type="similarity">
    <text evidence="2 4">Belongs to the trehalose phosphatase family.</text>
</comment>
<evidence type="ECO:0000256" key="1">
    <source>
        <dbReference type="ARBA" id="ARBA00005199"/>
    </source>
</evidence>
<dbReference type="NCBIfam" id="TIGR00685">
    <property type="entry name" value="T6PP"/>
    <property type="match status" value="1"/>
</dbReference>
<evidence type="ECO:0000256" key="3">
    <source>
        <dbReference type="ARBA" id="ARBA00022801"/>
    </source>
</evidence>
<keyword evidence="6" id="KW-1185">Reference proteome</keyword>
<keyword evidence="4" id="KW-0460">Magnesium</keyword>
<proteinExistence type="inferred from homology"/>
<comment type="pathway">
    <text evidence="1 4">Glycan biosynthesis; trehalose biosynthesis.</text>
</comment>
<dbReference type="InterPro" id="IPR003337">
    <property type="entry name" value="Trehalose_PPase"/>
</dbReference>
<dbReference type="AlphaFoldDB" id="A0A410P421"/>
<comment type="cofactor">
    <cofactor evidence="4">
        <name>Mg(2+)</name>
        <dbReference type="ChEBI" id="CHEBI:18420"/>
    </cofactor>
</comment>
<comment type="catalytic activity">
    <reaction evidence="4">
        <text>alpha,alpha-trehalose 6-phosphate + H2O = alpha,alpha-trehalose + phosphate</text>
        <dbReference type="Rhea" id="RHEA:23420"/>
        <dbReference type="ChEBI" id="CHEBI:15377"/>
        <dbReference type="ChEBI" id="CHEBI:16551"/>
        <dbReference type="ChEBI" id="CHEBI:43474"/>
        <dbReference type="ChEBI" id="CHEBI:58429"/>
        <dbReference type="EC" id="3.1.3.12"/>
    </reaction>
</comment>
<dbReference type="Proteomes" id="UP000287243">
    <property type="component" value="Chromosome"/>
</dbReference>
<dbReference type="SUPFAM" id="SSF56784">
    <property type="entry name" value="HAD-like"/>
    <property type="match status" value="1"/>
</dbReference>
<evidence type="ECO:0000256" key="4">
    <source>
        <dbReference type="RuleBase" id="RU361117"/>
    </source>
</evidence>
<sequence length="266" mass="30041">MKSLFRDWDRIRQRIRQHPLLICLDYDGTLSPIAPTPPQAVLPTKTKQVLRTLAAVPGVLLAVISGRAISDLKSMIGLKNIVYSGNHGFEAEGSGVRFKIRIPSAYNRVIARLERTLKDRYKTIRGVVVENKKPFLAVHYRLAEKNNFPSIRGIFRETVKEAAAKNLIRMKTGKMILEIQPPVDWDKGKIVLWLLKKRRGTAKGRNVLPLYVGDDITDEDAFRALKNKGITVFVGVPGTSSAQYYLSNTDKVHKFLERIVLLKSPK</sequence>
<keyword evidence="4" id="KW-0479">Metal-binding</keyword>
<dbReference type="InterPro" id="IPR006379">
    <property type="entry name" value="HAD-SF_hydro_IIB"/>
</dbReference>
<evidence type="ECO:0000313" key="5">
    <source>
        <dbReference type="EMBL" id="QAT16870.1"/>
    </source>
</evidence>